<protein>
    <submittedName>
        <fullName evidence="2">Phosphate-selective porin O and P</fullName>
    </submittedName>
</protein>
<keyword evidence="1" id="KW-0732">Signal</keyword>
<evidence type="ECO:0000313" key="2">
    <source>
        <dbReference type="EMBL" id="SFC97823.1"/>
    </source>
</evidence>
<evidence type="ECO:0000313" key="3">
    <source>
        <dbReference type="Proteomes" id="UP000198611"/>
    </source>
</evidence>
<dbReference type="RefSeq" id="WP_093426986.1">
    <property type="nucleotide sequence ID" value="NZ_FOMJ01000001.1"/>
</dbReference>
<dbReference type="Gene3D" id="2.40.160.10">
    <property type="entry name" value="Porin"/>
    <property type="match status" value="1"/>
</dbReference>
<feature type="signal peptide" evidence="1">
    <location>
        <begin position="1"/>
        <end position="22"/>
    </location>
</feature>
<sequence length="411" mass="44167">MRHTLIAGLVAASLPASALAGAKVEINDDASLDLGFRLQSQMIQYDSDAVADSRDYKIRRGRLRLGATVHEKVSLFMQTEFAEGPGAGGDARVIDAFIKYKLDDWAQVIAGENMAPSLRQSTTSSGGLMAIDRTGLVYKDLTWGARAVGAFTNQVLPETDSGLGGDVGVRDMGLTLFGSGSLSDSTHLKYYVGTYDGASTNNDSERYTARVQMNFGDPEPGYYNLTTYHGGKETFGIGLAMDAQDEVAEAAIDGNSPAEWHDYELMTADLFLEQPMGPGALSAEAGWMDLDLGGGNEHFVNSDGAVMDGEDDRPYSATVDRVQGSGYYAQAGYTVGDWQPWVAHESWGSDADQDRGSYDATRVGITYLIDGHNANIKAGFEQTKAENAIEENKHGGEDTINAFVLGGYITY</sequence>
<dbReference type="Proteomes" id="UP000198611">
    <property type="component" value="Unassembled WGS sequence"/>
</dbReference>
<name>A0A1I1NSS1_9GAMM</name>
<dbReference type="AlphaFoldDB" id="A0A1I1NSS1"/>
<proteinExistence type="predicted"/>
<dbReference type="STRING" id="1123397.SAMN05660831_00309"/>
<dbReference type="OrthoDB" id="9771991at2"/>
<dbReference type="Pfam" id="PF07396">
    <property type="entry name" value="Porin_O_P"/>
    <property type="match status" value="1"/>
</dbReference>
<reference evidence="2 3" key="1">
    <citation type="submission" date="2016-10" db="EMBL/GenBank/DDBJ databases">
        <authorList>
            <person name="de Groot N.N."/>
        </authorList>
    </citation>
    <scope>NUCLEOTIDE SEQUENCE [LARGE SCALE GENOMIC DNA]</scope>
    <source>
        <strain evidence="2 3">HL3</strain>
    </source>
</reference>
<dbReference type="EMBL" id="FOMJ01000001">
    <property type="protein sequence ID" value="SFC97823.1"/>
    <property type="molecule type" value="Genomic_DNA"/>
</dbReference>
<gene>
    <name evidence="2" type="ORF">SAMN05660831_00309</name>
</gene>
<feature type="chain" id="PRO_5011709933" evidence="1">
    <location>
        <begin position="23"/>
        <end position="411"/>
    </location>
</feature>
<dbReference type="InterPro" id="IPR010870">
    <property type="entry name" value="Porin_O/P"/>
</dbReference>
<dbReference type="InterPro" id="IPR023614">
    <property type="entry name" value="Porin_dom_sf"/>
</dbReference>
<dbReference type="SUPFAM" id="SSF56935">
    <property type="entry name" value="Porins"/>
    <property type="match status" value="1"/>
</dbReference>
<keyword evidence="3" id="KW-1185">Reference proteome</keyword>
<accession>A0A1I1NSS1</accession>
<evidence type="ECO:0000256" key="1">
    <source>
        <dbReference type="SAM" id="SignalP"/>
    </source>
</evidence>
<organism evidence="2 3">
    <name type="scientific">Thiohalospira halophila DSM 15071</name>
    <dbReference type="NCBI Taxonomy" id="1123397"/>
    <lineage>
        <taxon>Bacteria</taxon>
        <taxon>Pseudomonadati</taxon>
        <taxon>Pseudomonadota</taxon>
        <taxon>Gammaproteobacteria</taxon>
        <taxon>Thiohalospirales</taxon>
        <taxon>Thiohalospiraceae</taxon>
        <taxon>Thiohalospira</taxon>
    </lineage>
</organism>